<reference evidence="2" key="1">
    <citation type="submission" date="2022-11" db="UniProtKB">
        <authorList>
            <consortium name="WormBaseParasite"/>
        </authorList>
    </citation>
    <scope>IDENTIFICATION</scope>
</reference>
<protein>
    <submittedName>
        <fullName evidence="2">Uncharacterized protein</fullName>
    </submittedName>
</protein>
<name>A0A914H1B4_GLORO</name>
<accession>A0A914H1B4</accession>
<sequence>MFVAHPFLRLKHLRCRPPLSSVGCLCFFSLCLEGMCRVSWTSGHYRHFMPKMLTFAGCVGVRSVEVRKGSEAAESRRDNYVYPCKRPPPKSVFELQQTDTTAGNLLTNAVVMPTFHEWEQLLHKTAALIKSSLNVYLPVLTNLDHSLLQPIFPQVSNSITMAFLETI</sequence>
<organism evidence="1 2">
    <name type="scientific">Globodera rostochiensis</name>
    <name type="common">Golden nematode worm</name>
    <name type="synonym">Heterodera rostochiensis</name>
    <dbReference type="NCBI Taxonomy" id="31243"/>
    <lineage>
        <taxon>Eukaryota</taxon>
        <taxon>Metazoa</taxon>
        <taxon>Ecdysozoa</taxon>
        <taxon>Nematoda</taxon>
        <taxon>Chromadorea</taxon>
        <taxon>Rhabditida</taxon>
        <taxon>Tylenchina</taxon>
        <taxon>Tylenchomorpha</taxon>
        <taxon>Tylenchoidea</taxon>
        <taxon>Heteroderidae</taxon>
        <taxon>Heteroderinae</taxon>
        <taxon>Globodera</taxon>
    </lineage>
</organism>
<evidence type="ECO:0000313" key="1">
    <source>
        <dbReference type="Proteomes" id="UP000887572"/>
    </source>
</evidence>
<evidence type="ECO:0000313" key="2">
    <source>
        <dbReference type="WBParaSite" id="Gr19_v10_g13009.t1"/>
    </source>
</evidence>
<dbReference type="WBParaSite" id="Gr19_v10_g13009.t1">
    <property type="protein sequence ID" value="Gr19_v10_g13009.t1"/>
    <property type="gene ID" value="Gr19_v10_g13009"/>
</dbReference>
<dbReference type="AlphaFoldDB" id="A0A914H1B4"/>
<keyword evidence="1" id="KW-1185">Reference proteome</keyword>
<dbReference type="Proteomes" id="UP000887572">
    <property type="component" value="Unplaced"/>
</dbReference>
<proteinExistence type="predicted"/>